<evidence type="ECO:0000256" key="1">
    <source>
        <dbReference type="SAM" id="MobiDB-lite"/>
    </source>
</evidence>
<accession>A0A6J7X4R7</accession>
<proteinExistence type="predicted"/>
<gene>
    <name evidence="2" type="ORF">UFOVP735_52</name>
</gene>
<protein>
    <submittedName>
        <fullName evidence="2">Uncharacterized protein</fullName>
    </submittedName>
</protein>
<feature type="compositionally biased region" description="Basic residues" evidence="1">
    <location>
        <begin position="76"/>
        <end position="85"/>
    </location>
</feature>
<feature type="region of interest" description="Disordered" evidence="1">
    <location>
        <begin position="1"/>
        <end position="20"/>
    </location>
</feature>
<feature type="region of interest" description="Disordered" evidence="1">
    <location>
        <begin position="76"/>
        <end position="98"/>
    </location>
</feature>
<organism evidence="2">
    <name type="scientific">uncultured Caudovirales phage</name>
    <dbReference type="NCBI Taxonomy" id="2100421"/>
    <lineage>
        <taxon>Viruses</taxon>
        <taxon>Duplodnaviria</taxon>
        <taxon>Heunggongvirae</taxon>
        <taxon>Uroviricota</taxon>
        <taxon>Caudoviricetes</taxon>
        <taxon>Peduoviridae</taxon>
        <taxon>Maltschvirus</taxon>
        <taxon>Maltschvirus maltsch</taxon>
    </lineage>
</organism>
<reference evidence="2" key="1">
    <citation type="submission" date="2020-05" db="EMBL/GenBank/DDBJ databases">
        <authorList>
            <person name="Chiriac C."/>
            <person name="Salcher M."/>
            <person name="Ghai R."/>
            <person name="Kavagutti S V."/>
        </authorList>
    </citation>
    <scope>NUCLEOTIDE SEQUENCE</scope>
</reference>
<sequence>MTDTNATDTPAAGPVADPNPVARLTRAQVFARDPEETTQEDIDFIVAELRKINERNRKARRDDEAVAAGAAKLKKTNAAAKKKKAPAPLPADILDAKL</sequence>
<evidence type="ECO:0000313" key="2">
    <source>
        <dbReference type="EMBL" id="CAB5224313.1"/>
    </source>
</evidence>
<dbReference type="EMBL" id="LR798334">
    <property type="protein sequence ID" value="CAB5224313.1"/>
    <property type="molecule type" value="Genomic_DNA"/>
</dbReference>
<name>A0A6J7X4R7_9CAUD</name>